<sequence length="254" mass="28003">MAPPLETYPAPARKAFLPRRSAPASAPLPSDRAIESCPLHAAHPQTRPCLRGYRAGKPPHIARQEIPHQGSARYRCCSRGGSAAQKSPRLQERRPARAPPPQPAYKAAVPQSQTPPQAAQSNRASSVRRHTPRAPARAQAQRGTQRQSIQSGQTIREPASRVSSYAAAAVDNFPCYHSIVRRAKIQVRRSHSNGISPGLDEPILGNRMIHRERSPRPIKRAGVFPSSPQLCFSFLPPYGRHNPRRYPTSPETVF</sequence>
<comment type="caution">
    <text evidence="2">The sequence shown here is derived from an EMBL/GenBank/DDBJ whole genome shotgun (WGS) entry which is preliminary data.</text>
</comment>
<feature type="compositionally biased region" description="Low complexity" evidence="1">
    <location>
        <begin position="133"/>
        <end position="147"/>
    </location>
</feature>
<accession>A0A645CUG7</accession>
<feature type="compositionally biased region" description="Low complexity" evidence="1">
    <location>
        <begin position="104"/>
        <end position="120"/>
    </location>
</feature>
<gene>
    <name evidence="2" type="ORF">SDC9_127555</name>
</gene>
<feature type="compositionally biased region" description="Low complexity" evidence="1">
    <location>
        <begin position="18"/>
        <end position="31"/>
    </location>
</feature>
<evidence type="ECO:0000256" key="1">
    <source>
        <dbReference type="SAM" id="MobiDB-lite"/>
    </source>
</evidence>
<protein>
    <submittedName>
        <fullName evidence="2">Uncharacterized protein</fullName>
    </submittedName>
</protein>
<organism evidence="2">
    <name type="scientific">bioreactor metagenome</name>
    <dbReference type="NCBI Taxonomy" id="1076179"/>
    <lineage>
        <taxon>unclassified sequences</taxon>
        <taxon>metagenomes</taxon>
        <taxon>ecological metagenomes</taxon>
    </lineage>
</organism>
<name>A0A645CUG7_9ZZZZ</name>
<dbReference type="AlphaFoldDB" id="A0A645CUG7"/>
<feature type="region of interest" description="Disordered" evidence="1">
    <location>
        <begin position="1"/>
        <end position="158"/>
    </location>
</feature>
<dbReference type="EMBL" id="VSSQ01030111">
    <property type="protein sequence ID" value="MPM80508.1"/>
    <property type="molecule type" value="Genomic_DNA"/>
</dbReference>
<reference evidence="2" key="1">
    <citation type="submission" date="2019-08" db="EMBL/GenBank/DDBJ databases">
        <authorList>
            <person name="Kucharzyk K."/>
            <person name="Murdoch R.W."/>
            <person name="Higgins S."/>
            <person name="Loffler F."/>
        </authorList>
    </citation>
    <scope>NUCLEOTIDE SEQUENCE</scope>
</reference>
<proteinExistence type="predicted"/>
<evidence type="ECO:0000313" key="2">
    <source>
        <dbReference type="EMBL" id="MPM80508.1"/>
    </source>
</evidence>